<name>A0ABY7VRP0_9BACT</name>
<evidence type="ECO:0000313" key="2">
    <source>
        <dbReference type="Proteomes" id="UP001214250"/>
    </source>
</evidence>
<organism evidence="1 2">
    <name type="scientific">Lentisphaera profundi</name>
    <dbReference type="NCBI Taxonomy" id="1658616"/>
    <lineage>
        <taxon>Bacteria</taxon>
        <taxon>Pseudomonadati</taxon>
        <taxon>Lentisphaerota</taxon>
        <taxon>Lentisphaeria</taxon>
        <taxon>Lentisphaerales</taxon>
        <taxon>Lentisphaeraceae</taxon>
        <taxon>Lentisphaera</taxon>
    </lineage>
</organism>
<protein>
    <submittedName>
        <fullName evidence="1">Uncharacterized protein</fullName>
    </submittedName>
</protein>
<dbReference type="EMBL" id="CP117811">
    <property type="protein sequence ID" value="WDE96870.1"/>
    <property type="molecule type" value="Genomic_DNA"/>
</dbReference>
<keyword evidence="2" id="KW-1185">Reference proteome</keyword>
<sequence length="135" mass="15191">MNPSNTIRIYQDDHYAKHIGQVIGGTQFFLTTPFIPATSDNKGSQFIALYLFDSSGKFIGAKIDDLGPRESLDTEQADSLYELFLNRLNTPSFCDIEIEAFQIEKHGITFGLFQSQDTDKKLVLQPGNYMSFPTP</sequence>
<evidence type="ECO:0000313" key="1">
    <source>
        <dbReference type="EMBL" id="WDE96870.1"/>
    </source>
</evidence>
<proteinExistence type="predicted"/>
<dbReference type="RefSeq" id="WP_274150935.1">
    <property type="nucleotide sequence ID" value="NZ_CP117811.1"/>
</dbReference>
<accession>A0ABY7VRP0</accession>
<gene>
    <name evidence="1" type="ORF">PQO03_02705</name>
</gene>
<reference evidence="1 2" key="1">
    <citation type="submission" date="2023-02" db="EMBL/GenBank/DDBJ databases">
        <title>Genome sequence of Lentisphaera profundi SAORIC-696.</title>
        <authorList>
            <person name="Kim e."/>
            <person name="Cho J.-C."/>
            <person name="Choi A."/>
            <person name="Kang I."/>
        </authorList>
    </citation>
    <scope>NUCLEOTIDE SEQUENCE [LARGE SCALE GENOMIC DNA]</scope>
    <source>
        <strain evidence="1 2">SAORIC-696</strain>
    </source>
</reference>
<dbReference type="Proteomes" id="UP001214250">
    <property type="component" value="Chromosome 1"/>
</dbReference>